<dbReference type="AlphaFoldDB" id="A0A1G8YJ79"/>
<keyword evidence="3" id="KW-1185">Reference proteome</keyword>
<dbReference type="RefSeq" id="WP_176819355.1">
    <property type="nucleotide sequence ID" value="NZ_FNEM01000017.1"/>
</dbReference>
<dbReference type="Proteomes" id="UP000199527">
    <property type="component" value="Unassembled WGS sequence"/>
</dbReference>
<proteinExistence type="predicted"/>
<organism evidence="2 3">
    <name type="scientific">Ferrimonas sediminum</name>
    <dbReference type="NCBI Taxonomy" id="718193"/>
    <lineage>
        <taxon>Bacteria</taxon>
        <taxon>Pseudomonadati</taxon>
        <taxon>Pseudomonadota</taxon>
        <taxon>Gammaproteobacteria</taxon>
        <taxon>Alteromonadales</taxon>
        <taxon>Ferrimonadaceae</taxon>
        <taxon>Ferrimonas</taxon>
    </lineage>
</organism>
<feature type="transmembrane region" description="Helical" evidence="1">
    <location>
        <begin position="31"/>
        <end position="50"/>
    </location>
</feature>
<dbReference type="EMBL" id="FNEM01000017">
    <property type="protein sequence ID" value="SDK02494.1"/>
    <property type="molecule type" value="Genomic_DNA"/>
</dbReference>
<keyword evidence="1" id="KW-0472">Membrane</keyword>
<keyword evidence="1" id="KW-0812">Transmembrane</keyword>
<gene>
    <name evidence="2" type="ORF">SAMN04488540_11784</name>
</gene>
<evidence type="ECO:0000313" key="2">
    <source>
        <dbReference type="EMBL" id="SDK02494.1"/>
    </source>
</evidence>
<accession>A0A1G8YJ79</accession>
<protein>
    <submittedName>
        <fullName evidence="2">Uncharacterized protein</fullName>
    </submittedName>
</protein>
<sequence length="53" mass="6039">MTSTQSDKSPRNKMSGSKLWQRNRYALPDRLFYPIIIVIVAALISIALFSNLL</sequence>
<reference evidence="3" key="1">
    <citation type="submission" date="2016-10" db="EMBL/GenBank/DDBJ databases">
        <authorList>
            <person name="Varghese N."/>
            <person name="Submissions S."/>
        </authorList>
    </citation>
    <scope>NUCLEOTIDE SEQUENCE [LARGE SCALE GENOMIC DNA]</scope>
    <source>
        <strain evidence="3">DSM 23317</strain>
    </source>
</reference>
<keyword evidence="1" id="KW-1133">Transmembrane helix</keyword>
<evidence type="ECO:0000313" key="3">
    <source>
        <dbReference type="Proteomes" id="UP000199527"/>
    </source>
</evidence>
<evidence type="ECO:0000256" key="1">
    <source>
        <dbReference type="SAM" id="Phobius"/>
    </source>
</evidence>
<name>A0A1G8YJ79_9GAMM</name>